<organism evidence="2 3">
    <name type="scientific">Neurospora intermedia</name>
    <dbReference type="NCBI Taxonomy" id="5142"/>
    <lineage>
        <taxon>Eukaryota</taxon>
        <taxon>Fungi</taxon>
        <taxon>Dikarya</taxon>
        <taxon>Ascomycota</taxon>
        <taxon>Pezizomycotina</taxon>
        <taxon>Sordariomycetes</taxon>
        <taxon>Sordariomycetidae</taxon>
        <taxon>Sordariales</taxon>
        <taxon>Sordariaceae</taxon>
        <taxon>Neurospora</taxon>
    </lineage>
</organism>
<dbReference type="EMBL" id="JAVLET010000001">
    <property type="protein sequence ID" value="KAL0474321.1"/>
    <property type="molecule type" value="Genomic_DNA"/>
</dbReference>
<accession>A0ABR3DR44</accession>
<feature type="region of interest" description="Disordered" evidence="1">
    <location>
        <begin position="184"/>
        <end position="203"/>
    </location>
</feature>
<evidence type="ECO:0000256" key="1">
    <source>
        <dbReference type="SAM" id="MobiDB-lite"/>
    </source>
</evidence>
<keyword evidence="3" id="KW-1185">Reference proteome</keyword>
<dbReference type="Proteomes" id="UP001451303">
    <property type="component" value="Unassembled WGS sequence"/>
</dbReference>
<feature type="region of interest" description="Disordered" evidence="1">
    <location>
        <begin position="121"/>
        <end position="150"/>
    </location>
</feature>
<reference evidence="2 3" key="1">
    <citation type="submission" date="2023-09" db="EMBL/GenBank/DDBJ databases">
        <title>Multi-omics analysis of a traditional fermented food reveals byproduct-associated fungal strains for waste-to-food upcycling.</title>
        <authorList>
            <consortium name="Lawrence Berkeley National Laboratory"/>
            <person name="Rekdal V.M."/>
            <person name="Villalobos-Escobedo J.M."/>
            <person name="Rodriguez-Valeron N."/>
            <person name="Garcia M.O."/>
            <person name="Vasquez D.P."/>
            <person name="Damayanti I."/>
            <person name="Sorensen P.M."/>
            <person name="Baidoo E.E."/>
            <person name="De Carvalho A.C."/>
            <person name="Riley R."/>
            <person name="Lipzen A."/>
            <person name="He G."/>
            <person name="Yan M."/>
            <person name="Haridas S."/>
            <person name="Daum C."/>
            <person name="Yoshinaga Y."/>
            <person name="Ng V."/>
            <person name="Grigoriev I.V."/>
            <person name="Munk R."/>
            <person name="Nuraida L."/>
            <person name="Wijaya C.H."/>
            <person name="Morales P.-C."/>
            <person name="Keasling J.D."/>
        </authorList>
    </citation>
    <scope>NUCLEOTIDE SEQUENCE [LARGE SCALE GENOMIC DNA]</scope>
    <source>
        <strain evidence="2 3">FGSC 2613</strain>
    </source>
</reference>
<gene>
    <name evidence="2" type="ORF">QR685DRAFT_576738</name>
</gene>
<comment type="caution">
    <text evidence="2">The sequence shown here is derived from an EMBL/GenBank/DDBJ whole genome shotgun (WGS) entry which is preliminary data.</text>
</comment>
<evidence type="ECO:0000313" key="2">
    <source>
        <dbReference type="EMBL" id="KAL0474321.1"/>
    </source>
</evidence>
<protein>
    <submittedName>
        <fullName evidence="2">Uncharacterized protein</fullName>
    </submittedName>
</protein>
<proteinExistence type="predicted"/>
<sequence length="240" mass="26077">MTFLSFVGAAPGRPTPFRACLFASALWTGIWTRSLDNPKEISEIPRTWKGWLTLAGPKDGFFNCWQPADSSMDVSCAGQRVVQRGVEVGSVGRACLANPTRIYSARVPPFSTFHVDPSLVSPVSPGHSPTRPSRHSLPTTAAPPRVRRPPFHTRHLSSLAVERTGPTTGFTSMEKRLHNRIAASFPPGDSRGDATPPTATTHGWRIPSAVGAKSELSYIPSWLPLSSGIRMPFLLKKKPS</sequence>
<evidence type="ECO:0000313" key="3">
    <source>
        <dbReference type="Proteomes" id="UP001451303"/>
    </source>
</evidence>
<name>A0ABR3DR44_NEUIN</name>